<proteinExistence type="predicted"/>
<keyword evidence="1" id="KW-0472">Membrane</keyword>
<accession>A0A2S7T1T9</accession>
<keyword evidence="1" id="KW-0812">Transmembrane</keyword>
<feature type="transmembrane region" description="Helical" evidence="1">
    <location>
        <begin position="30"/>
        <end position="49"/>
    </location>
</feature>
<keyword evidence="3" id="KW-1185">Reference proteome</keyword>
<dbReference type="EMBL" id="PPSL01000001">
    <property type="protein sequence ID" value="PQJ12898.1"/>
    <property type="molecule type" value="Genomic_DNA"/>
</dbReference>
<comment type="caution">
    <text evidence="2">The sequence shown here is derived from an EMBL/GenBank/DDBJ whole genome shotgun (WGS) entry which is preliminary data.</text>
</comment>
<evidence type="ECO:0000313" key="2">
    <source>
        <dbReference type="EMBL" id="PQJ12898.1"/>
    </source>
</evidence>
<organism evidence="2 3">
    <name type="scientific">Flavipsychrobacter stenotrophus</name>
    <dbReference type="NCBI Taxonomy" id="2077091"/>
    <lineage>
        <taxon>Bacteria</taxon>
        <taxon>Pseudomonadati</taxon>
        <taxon>Bacteroidota</taxon>
        <taxon>Chitinophagia</taxon>
        <taxon>Chitinophagales</taxon>
        <taxon>Chitinophagaceae</taxon>
        <taxon>Flavipsychrobacter</taxon>
    </lineage>
</organism>
<gene>
    <name evidence="2" type="ORF">CJD36_003900</name>
</gene>
<dbReference type="Proteomes" id="UP000239872">
    <property type="component" value="Unassembled WGS sequence"/>
</dbReference>
<sequence length="582" mass="64126">MVFFLIALLVSVIGIVPIFLPGRLSNNNKVKTAALLFVPFLGISWFIAWSSMPSMAYPLLGAMIVLVILFTTGSALINRSAMAIGVPVTIVVIFALYALFSTSPIFHGQAYAAMIGKMSDDKSIKHWSKDIAPIDPKHIRLVPEETAIALAKTSLNQNATNGSQASVGSQFDIDVEHITLQKVNDRLLYIIPLDYRGLGAYVNTEGIPGFIIVDAENPQAKPVFVEKQLMKYSPESFFSHNLERHLYTNGYYNKVLTDYSFELDDSLKPYWVVTVCDPTIGYSGEKVLGVAIIDPLTGVINFKKTSEVPEWVDRVYPAETIKTYLGDWGDYALGWWNSVWAHLNQKATEDITLNYGADGRCYYVTPMTSSNAADASMTDLIYTDTKTGVSTRYIVAGTTEDNLLAAVTTKLAYQHLEGVRVIYENVYGRMTAIISVLGSDGSYRGVAFVDVTNKSIMAYDAVPLNALHAYQSLLSQSGGQIATDNASDMKTITAIISRLNYEQTQNGLQLDIYIDTIPHAFYVNCSQFQSAPFAKAGDTVVLSYYNSPSAGISVNDFVDKQVKILLSENQQSVEVQNRDTVK</sequence>
<evidence type="ECO:0008006" key="4">
    <source>
        <dbReference type="Google" id="ProtNLM"/>
    </source>
</evidence>
<evidence type="ECO:0000256" key="1">
    <source>
        <dbReference type="SAM" id="Phobius"/>
    </source>
</evidence>
<dbReference type="RefSeq" id="WP_105037782.1">
    <property type="nucleotide sequence ID" value="NZ_PPSL01000001.1"/>
</dbReference>
<dbReference type="AlphaFoldDB" id="A0A2S7T1T9"/>
<feature type="transmembrane region" description="Helical" evidence="1">
    <location>
        <begin position="56"/>
        <end position="77"/>
    </location>
</feature>
<feature type="transmembrane region" description="Helical" evidence="1">
    <location>
        <begin position="83"/>
        <end position="100"/>
    </location>
</feature>
<dbReference type="OrthoDB" id="3169575at2"/>
<evidence type="ECO:0000313" key="3">
    <source>
        <dbReference type="Proteomes" id="UP000239872"/>
    </source>
</evidence>
<name>A0A2S7T1T9_9BACT</name>
<protein>
    <recommendedName>
        <fullName evidence="4">Cell shape-determining protein</fullName>
    </recommendedName>
</protein>
<keyword evidence="1" id="KW-1133">Transmembrane helix</keyword>
<reference evidence="2 3" key="1">
    <citation type="submission" date="2018-01" db="EMBL/GenBank/DDBJ databases">
        <title>A novel member of the phylum Bacteroidetes isolated from glacier ice.</title>
        <authorList>
            <person name="Liu Q."/>
            <person name="Xin Y.-H."/>
        </authorList>
    </citation>
    <scope>NUCLEOTIDE SEQUENCE [LARGE SCALE GENOMIC DNA]</scope>
    <source>
        <strain evidence="2 3">RB1R16</strain>
    </source>
</reference>